<keyword evidence="6" id="KW-1185">Reference proteome</keyword>
<dbReference type="CDD" id="cd07563">
    <property type="entry name" value="Peptidase_S41_IRBP"/>
    <property type="match status" value="1"/>
</dbReference>
<dbReference type="InterPro" id="IPR029045">
    <property type="entry name" value="ClpP/crotonase-like_dom_sf"/>
</dbReference>
<organism evidence="4 7">
    <name type="scientific">Myxococcus fulvus</name>
    <dbReference type="NCBI Taxonomy" id="33"/>
    <lineage>
        <taxon>Bacteria</taxon>
        <taxon>Pseudomonadati</taxon>
        <taxon>Myxococcota</taxon>
        <taxon>Myxococcia</taxon>
        <taxon>Myxococcales</taxon>
        <taxon>Cystobacterineae</taxon>
        <taxon>Myxococcaceae</taxon>
        <taxon>Myxococcus</taxon>
    </lineage>
</organism>
<evidence type="ECO:0000259" key="3">
    <source>
        <dbReference type="SMART" id="SM00245"/>
    </source>
</evidence>
<keyword evidence="4" id="KW-0675">Receptor</keyword>
<dbReference type="Proteomes" id="UP000321514">
    <property type="component" value="Unassembled WGS sequence"/>
</dbReference>
<gene>
    <name evidence="4" type="ORF">MFU01_46730</name>
    <name evidence="5" type="ORF">SAMN05443572_109288</name>
</gene>
<accession>A0A511T643</accession>
<dbReference type="Proteomes" id="UP000183760">
    <property type="component" value="Unassembled WGS sequence"/>
</dbReference>
<feature type="domain" description="Tail specific protease" evidence="3">
    <location>
        <begin position="118"/>
        <end position="325"/>
    </location>
</feature>
<evidence type="ECO:0000313" key="4">
    <source>
        <dbReference type="EMBL" id="GEN09636.1"/>
    </source>
</evidence>
<dbReference type="GO" id="GO:0008236">
    <property type="term" value="F:serine-type peptidase activity"/>
    <property type="evidence" value="ECO:0007669"/>
    <property type="project" value="InterPro"/>
</dbReference>
<dbReference type="Pfam" id="PF03572">
    <property type="entry name" value="Peptidase_S41"/>
    <property type="match status" value="1"/>
</dbReference>
<dbReference type="RefSeq" id="WP_083560480.1">
    <property type="nucleotide sequence ID" value="NZ_BJXR01000034.1"/>
</dbReference>
<dbReference type="PANTHER" id="PTHR11261">
    <property type="entry name" value="INTERPHOTORECEPTOR RETINOID-BINDING PROTEIN"/>
    <property type="match status" value="1"/>
</dbReference>
<feature type="compositionally biased region" description="Basic and acidic residues" evidence="1">
    <location>
        <begin position="103"/>
        <end position="112"/>
    </location>
</feature>
<dbReference type="Gene3D" id="3.90.226.10">
    <property type="entry name" value="2-enoyl-CoA Hydratase, Chain A, domain 1"/>
    <property type="match status" value="1"/>
</dbReference>
<evidence type="ECO:0000313" key="5">
    <source>
        <dbReference type="EMBL" id="SEU33447.1"/>
    </source>
</evidence>
<dbReference type="Gene3D" id="3.30.750.44">
    <property type="match status" value="1"/>
</dbReference>
<feature type="chain" id="PRO_5022791975" evidence="2">
    <location>
        <begin position="18"/>
        <end position="338"/>
    </location>
</feature>
<dbReference type="EMBL" id="BJXR01000034">
    <property type="protein sequence ID" value="GEN09636.1"/>
    <property type="molecule type" value="Genomic_DNA"/>
</dbReference>
<evidence type="ECO:0000256" key="2">
    <source>
        <dbReference type="SAM" id="SignalP"/>
    </source>
</evidence>
<name>A0A511T643_MYXFU</name>
<feature type="region of interest" description="Disordered" evidence="1">
    <location>
        <begin position="97"/>
        <end position="123"/>
    </location>
</feature>
<evidence type="ECO:0000256" key="1">
    <source>
        <dbReference type="SAM" id="MobiDB-lite"/>
    </source>
</evidence>
<dbReference type="EMBL" id="FOIB01000009">
    <property type="protein sequence ID" value="SEU33447.1"/>
    <property type="molecule type" value="Genomic_DNA"/>
</dbReference>
<dbReference type="AlphaFoldDB" id="A0A511T643"/>
<dbReference type="SMART" id="SM00245">
    <property type="entry name" value="TSPc"/>
    <property type="match status" value="1"/>
</dbReference>
<keyword evidence="2" id="KW-0732">Signal</keyword>
<proteinExistence type="predicted"/>
<reference evidence="5 6" key="1">
    <citation type="submission" date="2016-10" db="EMBL/GenBank/DDBJ databases">
        <authorList>
            <person name="Varghese N."/>
            <person name="Submissions S."/>
        </authorList>
    </citation>
    <scope>NUCLEOTIDE SEQUENCE [LARGE SCALE GENOMIC DNA]</scope>
    <source>
        <strain evidence="5 6">DSM 16525</strain>
    </source>
</reference>
<comment type="caution">
    <text evidence="4">The sequence shown here is derived from an EMBL/GenBank/DDBJ whole genome shotgun (WGS) entry which is preliminary data.</text>
</comment>
<sequence length="338" mass="36460">MRVGVMWLLALWMSAVAGLGCKTAAQAPDSGVLAVPVETLAEMLEAGYVHPETGKRYAAMLRANLAQGAYRAYVDQTELASRLTADLQAVSADGHLRVIPSDGRPRGPREGGPRGPRGPPGLEPIADARWLADGVAYLRINAFPGDERTVDAVDQFMTEHATAKALILDARTHRGGGPREMNVLLSYLFEQEALLAYMDTPRRNLALECGPPEDAMMPEGEGPEGIHRREHRVHPNTTESRLFGARVFYLVSKRTASAAEHLAMALKRTGRATLVGEPTAGANHFACPQPLGDSLSVVLPVGRTVDPDTGKDWEGVGITPDIQVPADKALDEVLQRLR</sequence>
<dbReference type="OrthoDB" id="9758793at2"/>
<dbReference type="GO" id="GO:0006508">
    <property type="term" value="P:proteolysis"/>
    <property type="evidence" value="ECO:0007669"/>
    <property type="project" value="InterPro"/>
</dbReference>
<dbReference type="STRING" id="1334629.MFUL124B02_17695"/>
<dbReference type="InterPro" id="IPR005151">
    <property type="entry name" value="Tail-specific_protease"/>
</dbReference>
<dbReference type="Pfam" id="PF11918">
    <property type="entry name" value="Peptidase_S41_N"/>
    <property type="match status" value="1"/>
</dbReference>
<dbReference type="PANTHER" id="PTHR11261:SF3">
    <property type="entry name" value="RETINOL-BINDING PROTEIN 3"/>
    <property type="match status" value="1"/>
</dbReference>
<dbReference type="SUPFAM" id="SSF52096">
    <property type="entry name" value="ClpP/crotonase"/>
    <property type="match status" value="1"/>
</dbReference>
<evidence type="ECO:0000313" key="6">
    <source>
        <dbReference type="Proteomes" id="UP000183760"/>
    </source>
</evidence>
<feature type="signal peptide" evidence="2">
    <location>
        <begin position="1"/>
        <end position="17"/>
    </location>
</feature>
<reference evidence="4 7" key="2">
    <citation type="submission" date="2019-07" db="EMBL/GenBank/DDBJ databases">
        <title>Whole genome shotgun sequence of Myxococcus fulvus NBRC 100333.</title>
        <authorList>
            <person name="Hosoyama A."/>
            <person name="Uohara A."/>
            <person name="Ohji S."/>
            <person name="Ichikawa N."/>
        </authorList>
    </citation>
    <scope>NUCLEOTIDE SEQUENCE [LARGE SCALE GENOMIC DNA]</scope>
    <source>
        <strain evidence="4 7">NBRC 100333</strain>
    </source>
</reference>
<protein>
    <submittedName>
        <fullName evidence="4">Interphotoreceptor retinoid-binding protein</fullName>
    </submittedName>
    <submittedName>
        <fullName evidence="5">N-terminal domain of Peptidase_S41</fullName>
    </submittedName>
</protein>
<evidence type="ECO:0000313" key="7">
    <source>
        <dbReference type="Proteomes" id="UP000321514"/>
    </source>
</evidence>
<dbReference type="PROSITE" id="PS51257">
    <property type="entry name" value="PROKAR_LIPOPROTEIN"/>
    <property type="match status" value="1"/>
</dbReference>